<proteinExistence type="predicted"/>
<evidence type="ECO:0000313" key="2">
    <source>
        <dbReference type="EMBL" id="OYD16782.1"/>
    </source>
</evidence>
<dbReference type="AlphaFoldDB" id="A0A235BX15"/>
<dbReference type="Proteomes" id="UP000215215">
    <property type="component" value="Unassembled WGS sequence"/>
</dbReference>
<protein>
    <recommendedName>
        <fullName evidence="1">FlgD/Vpr Ig-like domain-containing protein</fullName>
    </recommendedName>
</protein>
<gene>
    <name evidence="2" type="ORF">CH333_02715</name>
</gene>
<accession>A0A235BX15</accession>
<comment type="caution">
    <text evidence="2">The sequence shown here is derived from an EMBL/GenBank/DDBJ whole genome shotgun (WGS) entry which is preliminary data.</text>
</comment>
<name>A0A235BX15_UNCW3</name>
<dbReference type="EMBL" id="NOZQ01000051">
    <property type="protein sequence ID" value="OYD16782.1"/>
    <property type="molecule type" value="Genomic_DNA"/>
</dbReference>
<dbReference type="InterPro" id="IPR026444">
    <property type="entry name" value="Secre_tail"/>
</dbReference>
<dbReference type="Pfam" id="PF13860">
    <property type="entry name" value="FlgD_ig"/>
    <property type="match status" value="1"/>
</dbReference>
<dbReference type="InterPro" id="IPR025965">
    <property type="entry name" value="FlgD/Vpr_Ig-like"/>
</dbReference>
<organism evidence="2 3">
    <name type="scientific">candidate division WOR-3 bacterium JGI_Cruoil_03_44_89</name>
    <dbReference type="NCBI Taxonomy" id="1973748"/>
    <lineage>
        <taxon>Bacteria</taxon>
        <taxon>Bacteria division WOR-3</taxon>
    </lineage>
</organism>
<dbReference type="Gene3D" id="2.60.40.4070">
    <property type="match status" value="1"/>
</dbReference>
<sequence>MKNKWIIVGSAVLLIAQIATGVGHMDPQSMQVMSRDPAEELTIDGRLDLGDTLHWDRHFFDLGFGPGYTPVDAGFGVTNWEYPPSDIVPDANGDGNDGYTDTSTAIVKFLHHGTDLYIALQSDDESVCKRFPGWEGDGLFMKVKMRESGALFEYKLFYVNEGVGDSARFEMNGPEGSGEGASYEFPGTITNDNTAPDSGYTLEMVIHLDILDPTYEPYDSVWLSMMIFDMDFYVPEHATAPDPDLCDYFKSWWGSEWGTELRCLLLGDLTTVDAYQIPEDKGITIDGQLSEDVWENATAMTIGKGSQGATGWYWMQWGDTLNEWDDPSTATIKFLHDGTDLYLGIVSDDSSVCEWGPGWEADGLFLWMRDPWVIPGPGERHEVKLMYFGNVVGDTAKLELSASVPSGAVEGKSYEPPGTVTHADTGGCGPDHGYSLELVLHTDMWGYVDGDSVWMAPVIWDMDHSSWDVFDEHTSDYVKSWWGCEWADINFDKYYMYRQVYLSPEVGIAEDESGPKVCMLRQNYPNPFSRTTAIRYELPRKTHTVLKVYSLTGQVVKTLVEGNVEAGIHTVYWDGTTDGNMKVANGVYFYRIKAEGFSETRRMLLVR</sequence>
<evidence type="ECO:0000313" key="3">
    <source>
        <dbReference type="Proteomes" id="UP000215215"/>
    </source>
</evidence>
<dbReference type="NCBIfam" id="TIGR04183">
    <property type="entry name" value="Por_Secre_tail"/>
    <property type="match status" value="1"/>
</dbReference>
<dbReference type="Gene3D" id="2.60.40.1190">
    <property type="match status" value="1"/>
</dbReference>
<evidence type="ECO:0000259" key="1">
    <source>
        <dbReference type="Pfam" id="PF13860"/>
    </source>
</evidence>
<reference evidence="2 3" key="1">
    <citation type="submission" date="2017-07" db="EMBL/GenBank/DDBJ databases">
        <title>Recovery of genomes from metagenomes via a dereplication, aggregation, and scoring strategy.</title>
        <authorList>
            <person name="Sieber C.M."/>
            <person name="Probst A.J."/>
            <person name="Sharrar A."/>
            <person name="Thomas B.C."/>
            <person name="Hess M."/>
            <person name="Tringe S.G."/>
            <person name="Banfield J.F."/>
        </authorList>
    </citation>
    <scope>NUCLEOTIDE SEQUENCE [LARGE SCALE GENOMIC DNA]</scope>
    <source>
        <strain evidence="2">JGI_Cruoil_03_44_89</strain>
    </source>
</reference>
<feature type="domain" description="FlgD/Vpr Ig-like" evidence="1">
    <location>
        <begin position="532"/>
        <end position="595"/>
    </location>
</feature>